<dbReference type="Pfam" id="PF00392">
    <property type="entry name" value="GntR"/>
    <property type="match status" value="1"/>
</dbReference>
<dbReference type="OrthoDB" id="9794015at2"/>
<keyword evidence="6" id="KW-1185">Reference proteome</keyword>
<dbReference type="PANTHER" id="PTHR44846">
    <property type="entry name" value="MANNOSYL-D-GLYCERATE TRANSPORT/METABOLISM SYSTEM REPRESSOR MNGR-RELATED"/>
    <property type="match status" value="1"/>
</dbReference>
<dbReference type="InterPro" id="IPR036390">
    <property type="entry name" value="WH_DNA-bd_sf"/>
</dbReference>
<dbReference type="SUPFAM" id="SSF46785">
    <property type="entry name" value="Winged helix' DNA-binding domain"/>
    <property type="match status" value="1"/>
</dbReference>
<dbReference type="Gene3D" id="1.10.10.10">
    <property type="entry name" value="Winged helix-like DNA-binding domain superfamily/Winged helix DNA-binding domain"/>
    <property type="match status" value="1"/>
</dbReference>
<keyword evidence="2" id="KW-0238">DNA-binding</keyword>
<dbReference type="PRINTS" id="PR00035">
    <property type="entry name" value="HTHGNTR"/>
</dbReference>
<dbReference type="InterPro" id="IPR000524">
    <property type="entry name" value="Tscrpt_reg_HTH_GntR"/>
</dbReference>
<dbReference type="AlphaFoldDB" id="A0A0D2JAR9"/>
<dbReference type="Proteomes" id="UP000032233">
    <property type="component" value="Unassembled WGS sequence"/>
</dbReference>
<dbReference type="InterPro" id="IPR036388">
    <property type="entry name" value="WH-like_DNA-bd_sf"/>
</dbReference>
<evidence type="ECO:0000313" key="6">
    <source>
        <dbReference type="Proteomes" id="UP000032233"/>
    </source>
</evidence>
<gene>
    <name evidence="5" type="ORF">X474_16965</name>
</gene>
<dbReference type="InterPro" id="IPR050679">
    <property type="entry name" value="Bact_HTH_transcr_reg"/>
</dbReference>
<name>A0A0D2JAR9_9BACT</name>
<dbReference type="STRING" id="1429043.X474_16965"/>
<dbReference type="Gene3D" id="3.40.1410.10">
    <property type="entry name" value="Chorismate lyase-like"/>
    <property type="match status" value="1"/>
</dbReference>
<dbReference type="SUPFAM" id="SSF64288">
    <property type="entry name" value="Chorismate lyase-like"/>
    <property type="match status" value="1"/>
</dbReference>
<dbReference type="GO" id="GO:0003677">
    <property type="term" value="F:DNA binding"/>
    <property type="evidence" value="ECO:0007669"/>
    <property type="project" value="UniProtKB-KW"/>
</dbReference>
<sequence length="247" mass="28025">MNENKSRPRPMYRFIARELKADIISGVYADGASFPSEADLQNAYGVSRVTVRSALKILEQEGLIKRRQGSGTVVSGRAIHKSLNTLLDFHREATLHLRNPRSQVLSLAERPSRARERLILGLEGAENLVELKRLRFLDEDPVVLQTTCLPLDLMQGVSSAELKNRSLYDFLQKERNIQLSYADSVLEPYSIDKRDAAWLKLAPGAAVMRAHRTAVDKTGRTVEYSINLIRGDYFKYSYRLMADEMEP</sequence>
<evidence type="ECO:0000256" key="2">
    <source>
        <dbReference type="ARBA" id="ARBA00023125"/>
    </source>
</evidence>
<evidence type="ECO:0000256" key="1">
    <source>
        <dbReference type="ARBA" id="ARBA00023015"/>
    </source>
</evidence>
<dbReference type="SMART" id="SM00345">
    <property type="entry name" value="HTH_GNTR"/>
    <property type="match status" value="1"/>
</dbReference>
<dbReference type="InParanoid" id="A0A0D2JAR9"/>
<protein>
    <recommendedName>
        <fullName evidence="4">HTH gntR-type domain-containing protein</fullName>
    </recommendedName>
</protein>
<keyword evidence="3" id="KW-0804">Transcription</keyword>
<dbReference type="SMART" id="SM00866">
    <property type="entry name" value="UTRA"/>
    <property type="match status" value="1"/>
</dbReference>
<organism evidence="5 6">
    <name type="scientific">Dethiosulfatarculus sandiegensis</name>
    <dbReference type="NCBI Taxonomy" id="1429043"/>
    <lineage>
        <taxon>Bacteria</taxon>
        <taxon>Pseudomonadati</taxon>
        <taxon>Thermodesulfobacteriota</taxon>
        <taxon>Desulfarculia</taxon>
        <taxon>Desulfarculales</taxon>
        <taxon>Desulfarculaceae</taxon>
        <taxon>Dethiosulfatarculus</taxon>
    </lineage>
</organism>
<evidence type="ECO:0000256" key="3">
    <source>
        <dbReference type="ARBA" id="ARBA00023163"/>
    </source>
</evidence>
<dbReference type="Pfam" id="PF07702">
    <property type="entry name" value="UTRA"/>
    <property type="match status" value="1"/>
</dbReference>
<comment type="caution">
    <text evidence="5">The sequence shown here is derived from an EMBL/GenBank/DDBJ whole genome shotgun (WGS) entry which is preliminary data.</text>
</comment>
<dbReference type="FunCoup" id="A0A0D2JAR9">
    <property type="interactions" value="13"/>
</dbReference>
<feature type="domain" description="HTH gntR-type" evidence="4">
    <location>
        <begin position="9"/>
        <end position="77"/>
    </location>
</feature>
<reference evidence="5 6" key="1">
    <citation type="submission" date="2013-11" db="EMBL/GenBank/DDBJ databases">
        <title>Metagenomic analysis of a methanogenic consortium involved in long chain n-alkane degradation.</title>
        <authorList>
            <person name="Davidova I.A."/>
            <person name="Callaghan A.V."/>
            <person name="Wawrik B."/>
            <person name="Pruitt S."/>
            <person name="Marks C."/>
            <person name="Duncan K.E."/>
            <person name="Suflita J.M."/>
        </authorList>
    </citation>
    <scope>NUCLEOTIDE SEQUENCE [LARGE SCALE GENOMIC DNA]</scope>
    <source>
        <strain evidence="5 6">SPR</strain>
    </source>
</reference>
<dbReference type="CDD" id="cd07377">
    <property type="entry name" value="WHTH_GntR"/>
    <property type="match status" value="1"/>
</dbReference>
<evidence type="ECO:0000259" key="4">
    <source>
        <dbReference type="PROSITE" id="PS50949"/>
    </source>
</evidence>
<dbReference type="PROSITE" id="PS50949">
    <property type="entry name" value="HTH_GNTR"/>
    <property type="match status" value="1"/>
</dbReference>
<dbReference type="EMBL" id="AZAC01000023">
    <property type="protein sequence ID" value="KIX12826.1"/>
    <property type="molecule type" value="Genomic_DNA"/>
</dbReference>
<keyword evidence="1" id="KW-0805">Transcription regulation</keyword>
<accession>A0A0D2JAR9</accession>
<dbReference type="GO" id="GO:0003700">
    <property type="term" value="F:DNA-binding transcription factor activity"/>
    <property type="evidence" value="ECO:0007669"/>
    <property type="project" value="InterPro"/>
</dbReference>
<dbReference type="PANTHER" id="PTHR44846:SF17">
    <property type="entry name" value="GNTR-FAMILY TRANSCRIPTIONAL REGULATOR"/>
    <property type="match status" value="1"/>
</dbReference>
<dbReference type="RefSeq" id="WP_044350111.1">
    <property type="nucleotide sequence ID" value="NZ_AZAC01000023.1"/>
</dbReference>
<dbReference type="GO" id="GO:0045892">
    <property type="term" value="P:negative regulation of DNA-templated transcription"/>
    <property type="evidence" value="ECO:0007669"/>
    <property type="project" value="TreeGrafter"/>
</dbReference>
<dbReference type="InterPro" id="IPR028978">
    <property type="entry name" value="Chorismate_lyase_/UTRA_dom_sf"/>
</dbReference>
<proteinExistence type="predicted"/>
<dbReference type="InterPro" id="IPR011663">
    <property type="entry name" value="UTRA"/>
</dbReference>
<evidence type="ECO:0000313" key="5">
    <source>
        <dbReference type="EMBL" id="KIX12826.1"/>
    </source>
</evidence>